<dbReference type="EMBL" id="JASCZI010060939">
    <property type="protein sequence ID" value="MED6136897.1"/>
    <property type="molecule type" value="Genomic_DNA"/>
</dbReference>
<gene>
    <name evidence="2" type="ORF">PIB30_059998</name>
</gene>
<evidence type="ECO:0008006" key="4">
    <source>
        <dbReference type="Google" id="ProtNLM"/>
    </source>
</evidence>
<evidence type="ECO:0000313" key="2">
    <source>
        <dbReference type="EMBL" id="MED6136897.1"/>
    </source>
</evidence>
<feature type="compositionally biased region" description="Basic and acidic residues" evidence="1">
    <location>
        <begin position="130"/>
        <end position="153"/>
    </location>
</feature>
<reference evidence="2 3" key="1">
    <citation type="journal article" date="2023" name="Plants (Basel)">
        <title>Bridging the Gap: Combining Genomics and Transcriptomics Approaches to Understand Stylosanthes scabra, an Orphan Legume from the Brazilian Caatinga.</title>
        <authorList>
            <person name="Ferreira-Neto J.R.C."/>
            <person name="da Silva M.D."/>
            <person name="Binneck E."/>
            <person name="de Melo N.F."/>
            <person name="da Silva R.H."/>
            <person name="de Melo A.L.T.M."/>
            <person name="Pandolfi V."/>
            <person name="Bustamante F.O."/>
            <person name="Brasileiro-Vidal A.C."/>
            <person name="Benko-Iseppon A.M."/>
        </authorList>
    </citation>
    <scope>NUCLEOTIDE SEQUENCE [LARGE SCALE GENOMIC DNA]</scope>
    <source>
        <tissue evidence="2">Leaves</tissue>
    </source>
</reference>
<name>A0ABU6SKE9_9FABA</name>
<feature type="region of interest" description="Disordered" evidence="1">
    <location>
        <begin position="110"/>
        <end position="181"/>
    </location>
</feature>
<comment type="caution">
    <text evidence="2">The sequence shown here is derived from an EMBL/GenBank/DDBJ whole genome shotgun (WGS) entry which is preliminary data.</text>
</comment>
<dbReference type="InterPro" id="IPR035979">
    <property type="entry name" value="RBD_domain_sf"/>
</dbReference>
<evidence type="ECO:0000256" key="1">
    <source>
        <dbReference type="SAM" id="MobiDB-lite"/>
    </source>
</evidence>
<feature type="region of interest" description="Disordered" evidence="1">
    <location>
        <begin position="1"/>
        <end position="51"/>
    </location>
</feature>
<keyword evidence="3" id="KW-1185">Reference proteome</keyword>
<proteinExistence type="predicted"/>
<evidence type="ECO:0000313" key="3">
    <source>
        <dbReference type="Proteomes" id="UP001341840"/>
    </source>
</evidence>
<feature type="compositionally biased region" description="Basic and acidic residues" evidence="1">
    <location>
        <begin position="110"/>
        <end position="120"/>
    </location>
</feature>
<organism evidence="2 3">
    <name type="scientific">Stylosanthes scabra</name>
    <dbReference type="NCBI Taxonomy" id="79078"/>
    <lineage>
        <taxon>Eukaryota</taxon>
        <taxon>Viridiplantae</taxon>
        <taxon>Streptophyta</taxon>
        <taxon>Embryophyta</taxon>
        <taxon>Tracheophyta</taxon>
        <taxon>Spermatophyta</taxon>
        <taxon>Magnoliopsida</taxon>
        <taxon>eudicotyledons</taxon>
        <taxon>Gunneridae</taxon>
        <taxon>Pentapetalae</taxon>
        <taxon>rosids</taxon>
        <taxon>fabids</taxon>
        <taxon>Fabales</taxon>
        <taxon>Fabaceae</taxon>
        <taxon>Papilionoideae</taxon>
        <taxon>50 kb inversion clade</taxon>
        <taxon>dalbergioids sensu lato</taxon>
        <taxon>Dalbergieae</taxon>
        <taxon>Pterocarpus clade</taxon>
        <taxon>Stylosanthes</taxon>
    </lineage>
</organism>
<dbReference type="SUPFAM" id="SSF54928">
    <property type="entry name" value="RNA-binding domain, RBD"/>
    <property type="match status" value="1"/>
</dbReference>
<feature type="compositionally biased region" description="Basic and acidic residues" evidence="1">
    <location>
        <begin position="1"/>
        <end position="11"/>
    </location>
</feature>
<dbReference type="Proteomes" id="UP001341840">
    <property type="component" value="Unassembled WGS sequence"/>
</dbReference>
<protein>
    <recommendedName>
        <fullName evidence="4">RRM domain-containing protein</fullName>
    </recommendedName>
</protein>
<accession>A0ABU6SKE9</accession>
<sequence length="181" mass="21151">MIVRENQREGEGSGEGGWRVVTRRNPRINNHQARTHHEHRRDWNSGGRNGRGELDKNTVTLFVDNLPRTTTVEWLWNIFGLEGRIAIRRRNGWIIWGCKLQVSEAKYKREDRTRSQEIKKVNAGNEDLEEQRRELKRQLEDREPDSKINKDEAMGGTYMEDDAFPNTGGITPLRDDNTVSR</sequence>